<evidence type="ECO:0000313" key="2">
    <source>
        <dbReference type="EnsemblMetazoa" id="XP_030847118"/>
    </source>
</evidence>
<evidence type="ECO:0000256" key="1">
    <source>
        <dbReference type="SAM" id="MobiDB-lite"/>
    </source>
</evidence>
<protein>
    <submittedName>
        <fullName evidence="2">Uncharacterized protein</fullName>
    </submittedName>
</protein>
<reference evidence="3" key="1">
    <citation type="submission" date="2015-02" db="EMBL/GenBank/DDBJ databases">
        <title>Genome sequencing for Strongylocentrotus purpuratus.</title>
        <authorList>
            <person name="Murali S."/>
            <person name="Liu Y."/>
            <person name="Vee V."/>
            <person name="English A."/>
            <person name="Wang M."/>
            <person name="Skinner E."/>
            <person name="Han Y."/>
            <person name="Muzny D.M."/>
            <person name="Worley K.C."/>
            <person name="Gibbs R.A."/>
        </authorList>
    </citation>
    <scope>NUCLEOTIDE SEQUENCE</scope>
</reference>
<keyword evidence="3" id="KW-1185">Reference proteome</keyword>
<proteinExistence type="predicted"/>
<dbReference type="EnsemblMetazoa" id="XM_030991258">
    <property type="protein sequence ID" value="XP_030847118"/>
    <property type="gene ID" value="LOC115926497"/>
</dbReference>
<feature type="compositionally biased region" description="Basic and acidic residues" evidence="1">
    <location>
        <begin position="364"/>
        <end position="375"/>
    </location>
</feature>
<feature type="compositionally biased region" description="Basic and acidic residues" evidence="1">
    <location>
        <begin position="62"/>
        <end position="95"/>
    </location>
</feature>
<accession>A0A7M7P6N9</accession>
<dbReference type="InParanoid" id="A0A7M7P6N9"/>
<feature type="region of interest" description="Disordered" evidence="1">
    <location>
        <begin position="347"/>
        <end position="438"/>
    </location>
</feature>
<reference evidence="2" key="2">
    <citation type="submission" date="2021-01" db="UniProtKB">
        <authorList>
            <consortium name="EnsemblMetazoa"/>
        </authorList>
    </citation>
    <scope>IDENTIFICATION</scope>
</reference>
<dbReference type="AlphaFoldDB" id="A0A7M7P6N9"/>
<dbReference type="GeneID" id="115926497"/>
<feature type="compositionally biased region" description="Basic and acidic residues" evidence="1">
    <location>
        <begin position="1"/>
        <end position="31"/>
    </location>
</feature>
<sequence>MEPEARPNRDTECASLEGSKKTDEEERREQQTTDSSTESKGTKPKTVPRNSTTNPTTPDRNSGYKDPKDKGGARERKAKEKPEEEKEAEEQKVSKEGAATTDDGTKEDGTTKQKTNGGRVGGKGTKLPAEDAEEPFEPVSKERPVSISVCTSAYDFNVKGLVSFLKDLMYSHPKLIKEVKVHALPYNDLDHYKFPKENPVDVMLLCHSINNRRFAITDVMDALYDEYLPYCARVVGKNKMGVIVHDFEDMRETVQSSRMSSFKYKQPKAFETTSLQIICGHIEKEEKDLNQMLKVDREKLPVFLKNASTCPEEMMNQITEKQGLKQKAKDGIVTFGNQVSSSIRSFGESMTSLRWSQDSTSEGSRVDPREVDRNDQGTTCSAKTEDNKTKRSTNKRKPSSEQAKRPCLAKKNTSGGSHQKPKASMDERNLNPPSTSEASFIGERRLGTTIAAAAAHTQGAPDQQSMAAGRNVTSAPQGSHATSSPRRISISVCSSAYEHNVKGFVSKLTELQTRPPHLIADVRFRSLPYNDIDSFKFPSSDPVDVMVLCHSVQNRGFSITNVLNALYEKHLQYCHDVIGKKKLAVIVHDFSDCKPKTLEVRMESFKRSQPLTFELVDTVIVCGSLEKPGKIEMRDEDMTRLTTFFEQARYEQRENYAVKQSFYKKSFLGGLW</sequence>
<feature type="compositionally biased region" description="Polar residues" evidence="1">
    <location>
        <begin position="48"/>
        <end position="60"/>
    </location>
</feature>
<name>A0A7M7P6N9_STRPU</name>
<feature type="compositionally biased region" description="Polar residues" evidence="1">
    <location>
        <begin position="347"/>
        <end position="363"/>
    </location>
</feature>
<feature type="region of interest" description="Disordered" evidence="1">
    <location>
        <begin position="1"/>
        <end position="139"/>
    </location>
</feature>
<dbReference type="Proteomes" id="UP000007110">
    <property type="component" value="Unassembled WGS sequence"/>
</dbReference>
<dbReference type="OrthoDB" id="10192098at2759"/>
<dbReference type="RefSeq" id="XP_030847118.1">
    <property type="nucleotide sequence ID" value="XM_030991258.1"/>
</dbReference>
<feature type="region of interest" description="Disordered" evidence="1">
    <location>
        <begin position="455"/>
        <end position="485"/>
    </location>
</feature>
<feature type="compositionally biased region" description="Polar residues" evidence="1">
    <location>
        <begin position="460"/>
        <end position="485"/>
    </location>
</feature>
<organism evidence="2 3">
    <name type="scientific">Strongylocentrotus purpuratus</name>
    <name type="common">Purple sea urchin</name>
    <dbReference type="NCBI Taxonomy" id="7668"/>
    <lineage>
        <taxon>Eukaryota</taxon>
        <taxon>Metazoa</taxon>
        <taxon>Echinodermata</taxon>
        <taxon>Eleutherozoa</taxon>
        <taxon>Echinozoa</taxon>
        <taxon>Echinoidea</taxon>
        <taxon>Euechinoidea</taxon>
        <taxon>Echinacea</taxon>
        <taxon>Camarodonta</taxon>
        <taxon>Echinidea</taxon>
        <taxon>Strongylocentrotidae</taxon>
        <taxon>Strongylocentrotus</taxon>
    </lineage>
</organism>
<evidence type="ECO:0000313" key="3">
    <source>
        <dbReference type="Proteomes" id="UP000007110"/>
    </source>
</evidence>
<dbReference type="KEGG" id="spu:115926497"/>